<feature type="transmembrane region" description="Helical" evidence="1">
    <location>
        <begin position="99"/>
        <end position="120"/>
    </location>
</feature>
<sequence length="161" mass="18387">MKSMTKIRQAIRTSTITIIAINIFSIVLSLFSIWSIYFSLNNIDQIAANDPVLADTIKKSATPLFFVQIIVGLIILIVISFLCFQNLKYLKQEKMVKKLPYYIGIGFYLFNIATSLFYMITAGQLSIFSLAIQIILISLYSFTLYKTSELEDNKKEETLNI</sequence>
<keyword evidence="3" id="KW-1185">Reference proteome</keyword>
<feature type="transmembrane region" description="Helical" evidence="1">
    <location>
        <begin position="126"/>
        <end position="145"/>
    </location>
</feature>
<keyword evidence="1" id="KW-0472">Membrane</keyword>
<keyword evidence="1" id="KW-1133">Transmembrane helix</keyword>
<dbReference type="Proteomes" id="UP000644875">
    <property type="component" value="Unassembled WGS sequence"/>
</dbReference>
<reference evidence="2 3" key="1">
    <citation type="journal article" date="2021" name="Int. J. Syst. Evol. Microbiol.">
        <title>Streptococcus vicugnae sp. nov., isolated from faeces of alpacas (Vicugna pacos) and cattle (Bos taurus), Streptococcus zalophi sp. nov., and Streptococcus pacificus sp. nov., isolated from respiratory tract of California sea lions (Zalophus californianus).</title>
        <authorList>
            <person name="Volokhov D.V."/>
            <person name="Zagorodnyaya T.A."/>
            <person name="Shen Z."/>
            <person name="Blom J."/>
            <person name="Furtak V.A."/>
            <person name="Eisenberg T."/>
            <person name="Fan P."/>
            <person name="Jeong K.C."/>
            <person name="Gao Y."/>
            <person name="Zhang S."/>
            <person name="Amselle M."/>
        </authorList>
    </citation>
    <scope>NUCLEOTIDE SEQUENCE [LARGE SCALE GENOMIC DNA]</scope>
    <source>
        <strain evidence="3">CSL7508-lung</strain>
    </source>
</reference>
<feature type="transmembrane region" description="Helical" evidence="1">
    <location>
        <begin position="16"/>
        <end position="37"/>
    </location>
</feature>
<name>A0A934PAW9_9STRE</name>
<feature type="transmembrane region" description="Helical" evidence="1">
    <location>
        <begin position="65"/>
        <end position="87"/>
    </location>
</feature>
<gene>
    <name evidence="2" type="ORF">JHK64_05300</name>
</gene>
<evidence type="ECO:0000313" key="2">
    <source>
        <dbReference type="EMBL" id="MBJ8350046.1"/>
    </source>
</evidence>
<evidence type="ECO:0000256" key="1">
    <source>
        <dbReference type="SAM" id="Phobius"/>
    </source>
</evidence>
<organism evidence="2 3">
    <name type="scientific">Streptococcus zalophi</name>
    <dbReference type="NCBI Taxonomy" id="640031"/>
    <lineage>
        <taxon>Bacteria</taxon>
        <taxon>Bacillati</taxon>
        <taxon>Bacillota</taxon>
        <taxon>Bacilli</taxon>
        <taxon>Lactobacillales</taxon>
        <taxon>Streptococcaceae</taxon>
        <taxon>Streptococcus</taxon>
    </lineage>
</organism>
<dbReference type="EMBL" id="JAENBP010000005">
    <property type="protein sequence ID" value="MBJ8350046.1"/>
    <property type="molecule type" value="Genomic_DNA"/>
</dbReference>
<keyword evidence="1" id="KW-0812">Transmembrane</keyword>
<comment type="caution">
    <text evidence="2">The sequence shown here is derived from an EMBL/GenBank/DDBJ whole genome shotgun (WGS) entry which is preliminary data.</text>
</comment>
<proteinExistence type="predicted"/>
<evidence type="ECO:0000313" key="3">
    <source>
        <dbReference type="Proteomes" id="UP000644875"/>
    </source>
</evidence>
<accession>A0A934PAW9</accession>
<dbReference type="AlphaFoldDB" id="A0A934PAW9"/>
<dbReference type="RefSeq" id="WP_199567958.1">
    <property type="nucleotide sequence ID" value="NZ_JAENBP010000005.1"/>
</dbReference>
<protein>
    <submittedName>
        <fullName evidence="2">Uncharacterized protein</fullName>
    </submittedName>
</protein>